<evidence type="ECO:0000256" key="5">
    <source>
        <dbReference type="ARBA" id="ARBA00022984"/>
    </source>
</evidence>
<evidence type="ECO:0000313" key="10">
    <source>
        <dbReference type="Proteomes" id="UP000019151"/>
    </source>
</evidence>
<gene>
    <name evidence="9" type="ORF">J421_5997</name>
</gene>
<keyword evidence="10" id="KW-1185">Reference proteome</keyword>
<evidence type="ECO:0000313" key="9">
    <source>
        <dbReference type="EMBL" id="AHG93532.1"/>
    </source>
</evidence>
<keyword evidence="4 7" id="KW-0133">Cell shape</keyword>
<dbReference type="InterPro" id="IPR050979">
    <property type="entry name" value="LD-transpeptidase"/>
</dbReference>
<sequence>MAARRGARRWALGGLALVGLITLAGGAAARHALARRPAPPSDEAPPRRTAARAATLTTLHTPDTADVRRALEARYAPRVGFTAAEVRRAADTTPGLRIIVALAARRLLVLRDRDTLLRAPVAVGSDTTIAYEGHVWRFRTPRGIRFVRGKQANPVWVPPDWHYVESARESGLRVGRLEYGRPVQLPNGDVLTVRGPVAGLVHPSGVFDTLAEDEEIIFDSTLYIPPLGTRNRRIPGELGRFRLDLGDGYLLHGTRDSASIGKAATHGCVRLRDADVAWLYAHVPRWTPVFIY</sequence>
<dbReference type="UniPathway" id="UPA00219"/>
<dbReference type="Gene3D" id="2.40.440.10">
    <property type="entry name" value="L,D-transpeptidase catalytic domain-like"/>
    <property type="match status" value="1"/>
</dbReference>
<dbReference type="InterPro" id="IPR038063">
    <property type="entry name" value="Transpep_catalytic_dom"/>
</dbReference>
<evidence type="ECO:0000256" key="2">
    <source>
        <dbReference type="ARBA" id="ARBA00005992"/>
    </source>
</evidence>
<dbReference type="Proteomes" id="UP000019151">
    <property type="component" value="Plasmid 2"/>
</dbReference>
<comment type="pathway">
    <text evidence="1 7">Cell wall biogenesis; peptidoglycan biosynthesis.</text>
</comment>
<dbReference type="CDD" id="cd16913">
    <property type="entry name" value="YkuD_like"/>
    <property type="match status" value="1"/>
</dbReference>
<dbReference type="EMBL" id="CP007130">
    <property type="protein sequence ID" value="AHG93532.1"/>
    <property type="molecule type" value="Genomic_DNA"/>
</dbReference>
<feature type="domain" description="L,D-TPase catalytic" evidence="8">
    <location>
        <begin position="96"/>
        <end position="292"/>
    </location>
</feature>
<dbReference type="GO" id="GO:0005576">
    <property type="term" value="C:extracellular region"/>
    <property type="evidence" value="ECO:0007669"/>
    <property type="project" value="TreeGrafter"/>
</dbReference>
<keyword evidence="5 7" id="KW-0573">Peptidoglycan synthesis</keyword>
<keyword evidence="3" id="KW-0808">Transferase</keyword>
<dbReference type="KEGG" id="gba:J421_5997"/>
<evidence type="ECO:0000256" key="3">
    <source>
        <dbReference type="ARBA" id="ARBA00022679"/>
    </source>
</evidence>
<dbReference type="OrthoDB" id="9787225at2"/>
<dbReference type="InterPro" id="IPR005490">
    <property type="entry name" value="LD_TPept_cat_dom"/>
</dbReference>
<dbReference type="AlphaFoldDB" id="W0RST1"/>
<evidence type="ECO:0000259" key="8">
    <source>
        <dbReference type="PROSITE" id="PS52029"/>
    </source>
</evidence>
<dbReference type="GO" id="GO:0071972">
    <property type="term" value="F:peptidoglycan L,D-transpeptidase activity"/>
    <property type="evidence" value="ECO:0007669"/>
    <property type="project" value="TreeGrafter"/>
</dbReference>
<feature type="active site" description="Nucleophile" evidence="7">
    <location>
        <position position="268"/>
    </location>
</feature>
<feature type="active site" description="Proton donor/acceptor" evidence="7">
    <location>
        <position position="252"/>
    </location>
</feature>
<evidence type="ECO:0000256" key="6">
    <source>
        <dbReference type="ARBA" id="ARBA00023316"/>
    </source>
</evidence>
<evidence type="ECO:0000256" key="4">
    <source>
        <dbReference type="ARBA" id="ARBA00022960"/>
    </source>
</evidence>
<dbReference type="PROSITE" id="PS52029">
    <property type="entry name" value="LD_TPASE"/>
    <property type="match status" value="1"/>
</dbReference>
<accession>W0RST1</accession>
<dbReference type="eggNOG" id="COG1376">
    <property type="taxonomic scope" value="Bacteria"/>
</dbReference>
<dbReference type="GO" id="GO:0018104">
    <property type="term" value="P:peptidoglycan-protein cross-linking"/>
    <property type="evidence" value="ECO:0007669"/>
    <property type="project" value="TreeGrafter"/>
</dbReference>
<dbReference type="SUPFAM" id="SSF141523">
    <property type="entry name" value="L,D-transpeptidase catalytic domain-like"/>
    <property type="match status" value="1"/>
</dbReference>
<dbReference type="Pfam" id="PF03734">
    <property type="entry name" value="YkuD"/>
    <property type="match status" value="1"/>
</dbReference>
<name>W0RST1_9BACT</name>
<dbReference type="RefSeq" id="WP_025414832.1">
    <property type="nucleotide sequence ID" value="NZ_CP007130.1"/>
</dbReference>
<organism evidence="9 10">
    <name type="scientific">Gemmatirosa kalamazoonensis</name>
    <dbReference type="NCBI Taxonomy" id="861299"/>
    <lineage>
        <taxon>Bacteria</taxon>
        <taxon>Pseudomonadati</taxon>
        <taxon>Gemmatimonadota</taxon>
        <taxon>Gemmatimonadia</taxon>
        <taxon>Gemmatimonadales</taxon>
        <taxon>Gemmatimonadaceae</taxon>
        <taxon>Gemmatirosa</taxon>
    </lineage>
</organism>
<protein>
    <submittedName>
        <fullName evidence="9">ErfK/YbiS/YcfS/YnhG family protein</fullName>
    </submittedName>
</protein>
<reference evidence="9 10" key="1">
    <citation type="journal article" date="2014" name="Genome Announc.">
        <title>Genome Sequence and Methylome of Soil Bacterium Gemmatirosa kalamazoonensis KBS708T, a Member of the Rarely Cultivated Gemmatimonadetes Phylum.</title>
        <authorList>
            <person name="Debruyn J.M."/>
            <person name="Radosevich M."/>
            <person name="Wommack K.E."/>
            <person name="Polson S.W."/>
            <person name="Hauser L.J."/>
            <person name="Fawaz M.N."/>
            <person name="Korlach J."/>
            <person name="Tsai Y.C."/>
        </authorList>
    </citation>
    <scope>NUCLEOTIDE SEQUENCE [LARGE SCALE GENOMIC DNA]</scope>
    <source>
        <strain evidence="9 10">KBS708</strain>
        <plasmid evidence="10">Plasmid 2</plasmid>
    </source>
</reference>
<evidence type="ECO:0000256" key="1">
    <source>
        <dbReference type="ARBA" id="ARBA00004752"/>
    </source>
</evidence>
<dbReference type="InParanoid" id="W0RST1"/>
<dbReference type="PANTHER" id="PTHR30582">
    <property type="entry name" value="L,D-TRANSPEPTIDASE"/>
    <property type="match status" value="1"/>
</dbReference>
<dbReference type="GO" id="GO:0071555">
    <property type="term" value="P:cell wall organization"/>
    <property type="evidence" value="ECO:0007669"/>
    <property type="project" value="UniProtKB-UniRule"/>
</dbReference>
<dbReference type="HOGENOM" id="CLU_952355_0_0_0"/>
<dbReference type="GO" id="GO:0008360">
    <property type="term" value="P:regulation of cell shape"/>
    <property type="evidence" value="ECO:0007669"/>
    <property type="project" value="UniProtKB-UniRule"/>
</dbReference>
<proteinExistence type="inferred from homology"/>
<keyword evidence="9" id="KW-0614">Plasmid</keyword>
<dbReference type="PROSITE" id="PS51318">
    <property type="entry name" value="TAT"/>
    <property type="match status" value="1"/>
</dbReference>
<evidence type="ECO:0000256" key="7">
    <source>
        <dbReference type="PROSITE-ProRule" id="PRU01373"/>
    </source>
</evidence>
<keyword evidence="6 7" id="KW-0961">Cell wall biogenesis/degradation</keyword>
<comment type="similarity">
    <text evidence="2">Belongs to the YkuD family.</text>
</comment>
<dbReference type="InterPro" id="IPR006311">
    <property type="entry name" value="TAT_signal"/>
</dbReference>
<dbReference type="GO" id="GO:0016740">
    <property type="term" value="F:transferase activity"/>
    <property type="evidence" value="ECO:0007669"/>
    <property type="project" value="UniProtKB-KW"/>
</dbReference>
<geneLocation type="plasmid" evidence="9 10">
    <name>2</name>
</geneLocation>